<dbReference type="PANTHER" id="PTHR36933">
    <property type="entry name" value="SLL0788 PROTEIN"/>
    <property type="match status" value="1"/>
</dbReference>
<keyword evidence="4" id="KW-1185">Reference proteome</keyword>
<evidence type="ECO:0000313" key="4">
    <source>
        <dbReference type="Proteomes" id="UP000574769"/>
    </source>
</evidence>
<dbReference type="Proteomes" id="UP000574769">
    <property type="component" value="Unassembled WGS sequence"/>
</dbReference>
<gene>
    <name evidence="3" type="ORF">GGQ96_003919</name>
</gene>
<evidence type="ECO:0000256" key="1">
    <source>
        <dbReference type="SAM" id="SignalP"/>
    </source>
</evidence>
<dbReference type="Gene3D" id="1.20.1260.10">
    <property type="match status" value="1"/>
</dbReference>
<feature type="chain" id="PRO_5030898439" evidence="1">
    <location>
        <begin position="22"/>
        <end position="122"/>
    </location>
</feature>
<reference evidence="3 4" key="1">
    <citation type="submission" date="2020-08" db="EMBL/GenBank/DDBJ databases">
        <title>Genomic Encyclopedia of Type Strains, Phase IV (KMG-IV): sequencing the most valuable type-strain genomes for metagenomic binning, comparative biology and taxonomic classification.</title>
        <authorList>
            <person name="Goeker M."/>
        </authorList>
    </citation>
    <scope>NUCLEOTIDE SEQUENCE [LARGE SCALE GENOMIC DNA]</scope>
    <source>
        <strain evidence="3 4">DSM 15867</strain>
    </source>
</reference>
<feature type="domain" description="DUF305" evidence="2">
    <location>
        <begin position="28"/>
        <end position="102"/>
    </location>
</feature>
<sequence>MRIPLKTALAAAALFSGAALAQTSDFATAMAGAMQRMHQAMAVPSTGDPDRDFAAMMIPHHQGAIDMAEAELRFGKEERLRRLAQGIIVEQRQEIAVMQAILNEKGGAPAAPQSHHPEGTHR</sequence>
<dbReference type="RefSeq" id="WP_343059136.1">
    <property type="nucleotide sequence ID" value="NZ_JACHNY010000014.1"/>
</dbReference>
<feature type="signal peptide" evidence="1">
    <location>
        <begin position="1"/>
        <end position="21"/>
    </location>
</feature>
<name>A0A7W7F038_9SPHN</name>
<evidence type="ECO:0000259" key="2">
    <source>
        <dbReference type="Pfam" id="PF03713"/>
    </source>
</evidence>
<dbReference type="InterPro" id="IPR012347">
    <property type="entry name" value="Ferritin-like"/>
</dbReference>
<dbReference type="AlphaFoldDB" id="A0A7W7F038"/>
<keyword evidence="1" id="KW-0732">Signal</keyword>
<comment type="caution">
    <text evidence="3">The sequence shown here is derived from an EMBL/GenBank/DDBJ whole genome shotgun (WGS) entry which is preliminary data.</text>
</comment>
<organism evidence="3 4">
    <name type="scientific">Sphingomonas abaci</name>
    <dbReference type="NCBI Taxonomy" id="237611"/>
    <lineage>
        <taxon>Bacteria</taxon>
        <taxon>Pseudomonadati</taxon>
        <taxon>Pseudomonadota</taxon>
        <taxon>Alphaproteobacteria</taxon>
        <taxon>Sphingomonadales</taxon>
        <taxon>Sphingomonadaceae</taxon>
        <taxon>Sphingomonas</taxon>
    </lineage>
</organism>
<proteinExistence type="predicted"/>
<evidence type="ECO:0000313" key="3">
    <source>
        <dbReference type="EMBL" id="MBB4619759.1"/>
    </source>
</evidence>
<dbReference type="PANTHER" id="PTHR36933:SF1">
    <property type="entry name" value="SLL0788 PROTEIN"/>
    <property type="match status" value="1"/>
</dbReference>
<accession>A0A7W7F038</accession>
<dbReference type="Pfam" id="PF03713">
    <property type="entry name" value="DUF305"/>
    <property type="match status" value="1"/>
</dbReference>
<dbReference type="EMBL" id="JACHNY010000014">
    <property type="protein sequence ID" value="MBB4619759.1"/>
    <property type="molecule type" value="Genomic_DNA"/>
</dbReference>
<dbReference type="InterPro" id="IPR005183">
    <property type="entry name" value="DUF305_CopM-like"/>
</dbReference>
<protein>
    <submittedName>
        <fullName evidence="3">Uncharacterized protein (DUF305 family)</fullName>
    </submittedName>
</protein>